<dbReference type="AlphaFoldDB" id="A0A813T6Y1"/>
<comment type="caution">
    <text evidence="3">The sequence shown here is derived from an EMBL/GenBank/DDBJ whole genome shotgun (WGS) entry which is preliminary data.</text>
</comment>
<accession>A0A813T6Y1</accession>
<dbReference type="EMBL" id="CAJNOL010000065">
    <property type="protein sequence ID" value="CAF0807555.1"/>
    <property type="molecule type" value="Genomic_DNA"/>
</dbReference>
<feature type="coiled-coil region" evidence="1">
    <location>
        <begin position="99"/>
        <end position="140"/>
    </location>
</feature>
<dbReference type="EMBL" id="CAJNOH010000026">
    <property type="protein sequence ID" value="CAF0776870.1"/>
    <property type="molecule type" value="Genomic_DNA"/>
</dbReference>
<sequence>MASSSRPCTIDGCKSPSRTVCICCEKCYCFEHLTQHFGRINNKIPPLSDKINGLAKRLNKFTSIEPSYLVALEKWRVEAHRTVEQYYESKRRDLVDDRRAKLEKEVGRVRHVMEKLIRKHDAVQQDVDLLTQDIRLIEQKFSEFQSLRFTIHPLVIDDSLIIQDLFPLPTPCRTMKLPFDEFPALANNEKYLLVHQPPNISLLDRHFSIIKQTPWTHDNIWDMCWSSTLSRFIIVTNEEAFTLDQNTMTMAKCPISSNGELSRVTCSDSALFLLTQGLGPSIFEYKLPPSTKNVKERKSPETCEQCEYIFDLKANNKTLAMVIYNTENDITRLDLKSSINLQRLWSVDVGQGFRCCLLHGEQWMVADALSRRLYHISNTGKLLKADKYAHQPWNIIQWGKFIIGIRTNEAINLY</sequence>
<keyword evidence="1" id="KW-0175">Coiled coil</keyword>
<keyword evidence="4" id="KW-1185">Reference proteome</keyword>
<gene>
    <name evidence="3" type="ORF">JXQ802_LOCUS4557</name>
    <name evidence="2" type="ORF">PYM288_LOCUS3408</name>
</gene>
<proteinExistence type="predicted"/>
<reference evidence="3" key="1">
    <citation type="submission" date="2021-02" db="EMBL/GenBank/DDBJ databases">
        <authorList>
            <person name="Nowell W R."/>
        </authorList>
    </citation>
    <scope>NUCLEOTIDE SEQUENCE</scope>
</reference>
<evidence type="ECO:0000256" key="1">
    <source>
        <dbReference type="SAM" id="Coils"/>
    </source>
</evidence>
<evidence type="ECO:0000313" key="2">
    <source>
        <dbReference type="EMBL" id="CAF0776870.1"/>
    </source>
</evidence>
<evidence type="ECO:0000313" key="4">
    <source>
        <dbReference type="Proteomes" id="UP000663870"/>
    </source>
</evidence>
<evidence type="ECO:0000313" key="3">
    <source>
        <dbReference type="EMBL" id="CAF0807555.1"/>
    </source>
</evidence>
<organism evidence="3 4">
    <name type="scientific">Rotaria sordida</name>
    <dbReference type="NCBI Taxonomy" id="392033"/>
    <lineage>
        <taxon>Eukaryota</taxon>
        <taxon>Metazoa</taxon>
        <taxon>Spiralia</taxon>
        <taxon>Gnathifera</taxon>
        <taxon>Rotifera</taxon>
        <taxon>Eurotatoria</taxon>
        <taxon>Bdelloidea</taxon>
        <taxon>Philodinida</taxon>
        <taxon>Philodinidae</taxon>
        <taxon>Rotaria</taxon>
    </lineage>
</organism>
<name>A0A813T6Y1_9BILA</name>
<dbReference type="Proteomes" id="UP000663870">
    <property type="component" value="Unassembled WGS sequence"/>
</dbReference>
<dbReference type="Proteomes" id="UP000663854">
    <property type="component" value="Unassembled WGS sequence"/>
</dbReference>
<protein>
    <submittedName>
        <fullName evidence="3">Uncharacterized protein</fullName>
    </submittedName>
</protein>